<dbReference type="EMBL" id="CM001022">
    <property type="protein sequence ID" value="EFQ22491.1"/>
    <property type="molecule type" value="Genomic_DNA"/>
</dbReference>
<feature type="transmembrane region" description="Helical" evidence="1">
    <location>
        <begin position="963"/>
        <end position="984"/>
    </location>
</feature>
<dbReference type="eggNOG" id="COG0841">
    <property type="taxonomic scope" value="Bacteria"/>
</dbReference>
<feature type="transmembrane region" description="Helical" evidence="1">
    <location>
        <begin position="884"/>
        <end position="904"/>
    </location>
</feature>
<dbReference type="Pfam" id="PF00873">
    <property type="entry name" value="ACR_tran"/>
    <property type="match status" value="1"/>
</dbReference>
<feature type="transmembrane region" description="Helical" evidence="1">
    <location>
        <begin position="990"/>
        <end position="1017"/>
    </location>
</feature>
<dbReference type="Proteomes" id="UP000005096">
    <property type="component" value="Chromosome"/>
</dbReference>
<evidence type="ECO:0000256" key="1">
    <source>
        <dbReference type="SAM" id="Phobius"/>
    </source>
</evidence>
<dbReference type="SUPFAM" id="SSF82866">
    <property type="entry name" value="Multidrug efflux transporter AcrB transmembrane domain"/>
    <property type="match status" value="2"/>
</dbReference>
<dbReference type="PRINTS" id="PR00702">
    <property type="entry name" value="ACRIFLAVINRP"/>
</dbReference>
<reference evidence="2 3" key="1">
    <citation type="journal article" date="2010" name="Stand. Genomic Sci.">
        <title>Non-contiguous finished genome sequence of Aminomonas paucivorans type strain (GLU-3).</title>
        <authorList>
            <person name="Pitluck S."/>
            <person name="Yasawong M."/>
            <person name="Held B."/>
            <person name="Lapidus A."/>
            <person name="Nolan M."/>
            <person name="Copeland A."/>
            <person name="Lucas S."/>
            <person name="Del Rio T.G."/>
            <person name="Tice H."/>
            <person name="Cheng J.F."/>
            <person name="Chertkov O."/>
            <person name="Goodwin L."/>
            <person name="Tapia R."/>
            <person name="Han C."/>
            <person name="Liolios K."/>
            <person name="Ivanova N."/>
            <person name="Mavromatis K."/>
            <person name="Ovchinnikova G."/>
            <person name="Pati A."/>
            <person name="Chen A."/>
            <person name="Palaniappan K."/>
            <person name="Land M."/>
            <person name="Hauser L."/>
            <person name="Chang Y.J."/>
            <person name="Jeffries C.D."/>
            <person name="Pukall R."/>
            <person name="Spring S."/>
            <person name="Rohde M."/>
            <person name="Sikorski J."/>
            <person name="Goker M."/>
            <person name="Woyke T."/>
            <person name="Bristow J."/>
            <person name="Eisen J.A."/>
            <person name="Markowitz V."/>
            <person name="Hugenholtz P."/>
            <person name="Kyrpides N.C."/>
            <person name="Klenk H.P."/>
        </authorList>
    </citation>
    <scope>NUCLEOTIDE SEQUENCE [LARGE SCALE GENOMIC DNA]</scope>
    <source>
        <strain evidence="2 3">DSM 12260</strain>
    </source>
</reference>
<dbReference type="GO" id="GO:0042910">
    <property type="term" value="F:xenobiotic transmembrane transporter activity"/>
    <property type="evidence" value="ECO:0007669"/>
    <property type="project" value="TreeGrafter"/>
</dbReference>
<dbReference type="Gene3D" id="3.30.70.1320">
    <property type="entry name" value="Multidrug efflux transporter AcrB pore domain like"/>
    <property type="match status" value="1"/>
</dbReference>
<evidence type="ECO:0000313" key="3">
    <source>
        <dbReference type="Proteomes" id="UP000005096"/>
    </source>
</evidence>
<feature type="transmembrane region" description="Helical" evidence="1">
    <location>
        <begin position="910"/>
        <end position="933"/>
    </location>
</feature>
<feature type="transmembrane region" description="Helical" evidence="1">
    <location>
        <begin position="529"/>
        <end position="549"/>
    </location>
</feature>
<dbReference type="PaxDb" id="584708-Apau_0051"/>
<feature type="transmembrane region" description="Helical" evidence="1">
    <location>
        <begin position="336"/>
        <end position="352"/>
    </location>
</feature>
<proteinExistence type="predicted"/>
<dbReference type="SUPFAM" id="SSF82714">
    <property type="entry name" value="Multidrug efflux transporter AcrB TolC docking domain, DN and DC subdomains"/>
    <property type="match status" value="2"/>
</dbReference>
<dbReference type="PANTHER" id="PTHR32063">
    <property type="match status" value="1"/>
</dbReference>
<feature type="transmembrane region" description="Helical" evidence="1">
    <location>
        <begin position="429"/>
        <end position="449"/>
    </location>
</feature>
<feature type="transmembrane region" description="Helical" evidence="1">
    <location>
        <begin position="856"/>
        <end position="877"/>
    </location>
</feature>
<protein>
    <submittedName>
        <fullName evidence="2">Acriflavin resistance protein</fullName>
    </submittedName>
</protein>
<evidence type="ECO:0000313" key="2">
    <source>
        <dbReference type="EMBL" id="EFQ22491.1"/>
    </source>
</evidence>
<dbReference type="AlphaFoldDB" id="E3CVM8"/>
<dbReference type="Gene3D" id="1.20.1640.10">
    <property type="entry name" value="Multidrug efflux transporter AcrB transmembrane domain"/>
    <property type="match status" value="2"/>
</dbReference>
<dbReference type="Gene3D" id="3.30.2090.10">
    <property type="entry name" value="Multidrug efflux transporter AcrB TolC docking domain, DN and DC subdomains"/>
    <property type="match status" value="2"/>
</dbReference>
<keyword evidence="1" id="KW-0812">Transmembrane</keyword>
<gene>
    <name evidence="2" type="ORF">Apau_0051</name>
</gene>
<feature type="transmembrane region" description="Helical" evidence="1">
    <location>
        <begin position="461"/>
        <end position="488"/>
    </location>
</feature>
<accession>E3CVM8</accession>
<dbReference type="SUPFAM" id="SSF82693">
    <property type="entry name" value="Multidrug efflux transporter AcrB pore domain, PN1, PN2, PC1 and PC2 subdomains"/>
    <property type="match status" value="3"/>
</dbReference>
<dbReference type="OrthoDB" id="9757876at2"/>
<sequence>MSLSDASLKRPVAMGCLLIALAFLGVNAYRKMGLELMPKVDAPYISILTVWPGASPTDIEVDVAKKIEDAVSGVDGLKHVISTCMENAVQTSLEFELGTDVNVAADDVREKVDQKLSELPEDVEKPVIQKFDVNAQPVVTLALVGDLPLDELYDYADQSLRDRFSVLSGVADVKLTGGAKREVHVLLDRDLLAAAGLTSLQVEQALREGVRTLPAGRVREGGAEFSVRYDAEFHSVPDIGSLQVVGRDGARRYIRDLGTVRLGTEERRQAVFLDGRPAVAIRVVKKADANTVVVVDKVRATMEALQKTLPGGTKLTWVSDEGDYIRASVDSTVNNIWQGVLLTAGILFLFLYNLRSTFVVAVSMPLTIIIALFFMQLLGYTLNTSTLLAAGLSVGILVSNSLVVLESVLTHLQRTGDPWRAAREGTADVAVAVLASAGTNVVVMLPIGLMGSMVGLFFRPFALTSVVVNGVSIFISFTLTPILAALVLKPVDETQDSRLKRLERRWNQGLDRLADRYVGALRKMLRHKALTLGVLGGVAVLFLHALSLAPGIGFSFAPDIDKGTIYMKLEFPTRQDLETTVGRVQEAQGLLKGLPGLRRVLSTVGVVEGLGENQQGVYLAQIQLNLSDKMDRDEGIARILTELRRRFRSFPDCIVTASIPGLVGGQSSPIDLEIRGDDLKELDRIALGVADRARKTPGFVDLDTSVREGKPEIRVLPRRAVLADLGASPLAVGALLRGNLEGVKAATYKSGAKTYDIRVKLAERPGKDQVQTFQIPTTPGHTVALANFASLEERRSPIQIRRSDKVRVSKVNASLASGLPLGTAVQTLNREIREGDLLPPGYEARFRGEFERMDEATAAFGEAAVLSVLLTFLALSAIMESFKWATLILTTVPLGLVGVLWALALTGTSMSIFVLLGTVMLIGIVVNNAILVIDRFLTIRRAEPELGQEEGMYKALEESFRPVLMVTAAAVLGMLPLAVASGLGSELTNGIGIASAGGVLMSGLLALFVVPLIYLAYVKVRRRRTPSAS</sequence>
<dbReference type="STRING" id="584708.Apau_0051"/>
<keyword evidence="3" id="KW-1185">Reference proteome</keyword>
<dbReference type="PANTHER" id="PTHR32063:SF0">
    <property type="entry name" value="SWARMING MOTILITY PROTEIN SWRC"/>
    <property type="match status" value="1"/>
</dbReference>
<dbReference type="HOGENOM" id="CLU_002755_1_2_0"/>
<name>E3CVM8_9BACT</name>
<feature type="transmembrane region" description="Helical" evidence="1">
    <location>
        <begin position="387"/>
        <end position="409"/>
    </location>
</feature>
<dbReference type="RefSeq" id="WP_006299629.1">
    <property type="nucleotide sequence ID" value="NZ_CM001022.1"/>
</dbReference>
<dbReference type="Gene3D" id="3.30.70.1440">
    <property type="entry name" value="Multidrug efflux transporter AcrB pore domain"/>
    <property type="match status" value="1"/>
</dbReference>
<dbReference type="InterPro" id="IPR001036">
    <property type="entry name" value="Acrflvin-R"/>
</dbReference>
<keyword evidence="1" id="KW-0472">Membrane</keyword>
<dbReference type="Gene3D" id="3.30.70.1430">
    <property type="entry name" value="Multidrug efflux transporter AcrB pore domain"/>
    <property type="match status" value="2"/>
</dbReference>
<organism evidence="2 3">
    <name type="scientific">Aminomonas paucivorans DSM 12260</name>
    <dbReference type="NCBI Taxonomy" id="584708"/>
    <lineage>
        <taxon>Bacteria</taxon>
        <taxon>Thermotogati</taxon>
        <taxon>Synergistota</taxon>
        <taxon>Synergistia</taxon>
        <taxon>Synergistales</taxon>
        <taxon>Synergistaceae</taxon>
        <taxon>Aminomonas</taxon>
    </lineage>
</organism>
<dbReference type="GO" id="GO:0005886">
    <property type="term" value="C:plasma membrane"/>
    <property type="evidence" value="ECO:0007669"/>
    <property type="project" value="TreeGrafter"/>
</dbReference>
<dbReference type="InterPro" id="IPR027463">
    <property type="entry name" value="AcrB_DN_DC_subdom"/>
</dbReference>
<feature type="transmembrane region" description="Helical" evidence="1">
    <location>
        <begin position="359"/>
        <end position="381"/>
    </location>
</feature>
<keyword evidence="1" id="KW-1133">Transmembrane helix</keyword>